<accession>A0ABR3JF96</accession>
<dbReference type="PANTHER" id="PTHR31912:SF34">
    <property type="entry name" value="NOTOCHORD-RELATED PROTEIN"/>
    <property type="match status" value="1"/>
</dbReference>
<feature type="compositionally biased region" description="Basic and acidic residues" evidence="1">
    <location>
        <begin position="1102"/>
        <end position="1119"/>
    </location>
</feature>
<evidence type="ECO:0000313" key="2">
    <source>
        <dbReference type="EMBL" id="KAL0954389.1"/>
    </source>
</evidence>
<feature type="region of interest" description="Disordered" evidence="1">
    <location>
        <begin position="1102"/>
        <end position="1171"/>
    </location>
</feature>
<organism evidence="2 3">
    <name type="scientific">Hohenbuehelia grisea</name>
    <dbReference type="NCBI Taxonomy" id="104357"/>
    <lineage>
        <taxon>Eukaryota</taxon>
        <taxon>Fungi</taxon>
        <taxon>Dikarya</taxon>
        <taxon>Basidiomycota</taxon>
        <taxon>Agaricomycotina</taxon>
        <taxon>Agaricomycetes</taxon>
        <taxon>Agaricomycetidae</taxon>
        <taxon>Agaricales</taxon>
        <taxon>Pleurotineae</taxon>
        <taxon>Pleurotaceae</taxon>
        <taxon>Hohenbuehelia</taxon>
    </lineage>
</organism>
<reference evidence="3" key="1">
    <citation type="submission" date="2024-06" db="EMBL/GenBank/DDBJ databases">
        <title>Multi-omics analyses provide insights into the biosynthesis of the anticancer antibiotic pleurotin in Hohenbuehelia grisea.</title>
        <authorList>
            <person name="Weaver J.A."/>
            <person name="Alberti F."/>
        </authorList>
    </citation>
    <scope>NUCLEOTIDE SEQUENCE [LARGE SCALE GENOMIC DNA]</scope>
    <source>
        <strain evidence="3">T-177</strain>
    </source>
</reference>
<evidence type="ECO:0000256" key="1">
    <source>
        <dbReference type="SAM" id="MobiDB-lite"/>
    </source>
</evidence>
<sequence>MVKSSIGGHERSERHCAEVDLQARRASQCRIDEARVQATYSGAAALASSSALPKFTQRPNLLDDISLTRPIDSGPAPEPDTLDYNNESYDDRLFEIPTFITPKPSLDIEAEKARLHDMVAQLVEQATEADELGYDDDATLSNVDLGFQSKDDIMDDDAISAELKAIAPDDSFAPYPNKIMMLLDILDNLPRLRLSSNHFKMILWLLNECNVPGTPSYGAFRRTQSQMQKVCRSVPVQYKSSLGNIFYTNDIRDSVAKDFSNPEVAKHLQLYPEVPDGPISEVWQAERWKEFNPSELTPMYSRGYCHFYIDEAAELDTGEFVMPRNWYTYKGMVYSDCISLEPSLHGWKMGTTQTRICSNRLRFNYLDIVSRIGADIGWAADTDGPPMPNPLRELADGDELYVIMLPIWADDVSGNRSKQYNKHINIYTANGNIPGRLLQEYFVCFISTSPNASSPEQLSAVMDQIKQTQSDPIRCFNAELKRQCRVIVRAPGFPADNPQQSEEASHMGGNANCGCRKCMVGGPYKVTESDEGYHAMFYAGVARSADNTRSALETQISKAMYGIDKPIIDMQTATGIKDKVAQYWIDILLAKSREMKKNTPSRSAEDIARELRGWFACQPGDKINPLLNLAGLDPTQDTPVEILHTILLGIIKYVWYMLHTSWTDTQRDLFVIRLQSTIIDGLNIPPFRAAYMMQYRNGLIGKHFKSLMQTMVFHVHDITAPEQFKLVKAVGALGSILWIPEIDNMDDYLSDLDILIGNVLDAFAAVDPAKILVKIKLHFLPHLISDIRRWGPAIRNSTEIFECYNAIFRFCSVFSNHQAPSRDIANKFASMDRVKHILSGGYWKKDGKWVNTSENVKAVLRDEPIIQRHLGWAQSPEIQSGLMRFAALKKVPLVSWNETKASRYSNMIPPCVVPSDGHANPVWRVGTSVTARSGDACSVGSWVFVDAGENKIIQGRITEMMMMTTGNARHKGLIVLEHFHISERLHPEFTMPVLYRPPALEPSHSVADASTIVCVFSAQHDCHMTGCQPTASRQHVQERQETTQVIKLLEHADDNHFVLNTHPLHNMATLRRILPRALTLPRAYEVDRRAYHDRLAAELRISQEQKRTKANAKRSETRKANLAKKHTQTGGAAAVDMAQELGHEEDDISDVSDDDNDGLEDLQGSKRRRID</sequence>
<gene>
    <name evidence="2" type="ORF">HGRIS_003373</name>
</gene>
<evidence type="ECO:0000313" key="3">
    <source>
        <dbReference type="Proteomes" id="UP001556367"/>
    </source>
</evidence>
<protein>
    <submittedName>
        <fullName evidence="2">Uncharacterized protein</fullName>
    </submittedName>
</protein>
<dbReference type="EMBL" id="JASNQZ010000007">
    <property type="protein sequence ID" value="KAL0954389.1"/>
    <property type="molecule type" value="Genomic_DNA"/>
</dbReference>
<name>A0ABR3JF96_9AGAR</name>
<dbReference type="Proteomes" id="UP001556367">
    <property type="component" value="Unassembled WGS sequence"/>
</dbReference>
<proteinExistence type="predicted"/>
<feature type="compositionally biased region" description="Acidic residues" evidence="1">
    <location>
        <begin position="1143"/>
        <end position="1160"/>
    </location>
</feature>
<dbReference type="PANTHER" id="PTHR31912">
    <property type="entry name" value="IP13529P"/>
    <property type="match status" value="1"/>
</dbReference>
<comment type="caution">
    <text evidence="2">The sequence shown here is derived from an EMBL/GenBank/DDBJ whole genome shotgun (WGS) entry which is preliminary data.</text>
</comment>
<keyword evidence="3" id="KW-1185">Reference proteome</keyword>